<dbReference type="Gene3D" id="1.10.10.10">
    <property type="entry name" value="Winged helix-like DNA-binding domain superfamily/Winged helix DNA-binding domain"/>
    <property type="match status" value="1"/>
</dbReference>
<dbReference type="SUPFAM" id="SSF46785">
    <property type="entry name" value="Winged helix' DNA-binding domain"/>
    <property type="match status" value="1"/>
</dbReference>
<dbReference type="InterPro" id="IPR023187">
    <property type="entry name" value="Tscrpt_reg_MarR-type_CS"/>
</dbReference>
<feature type="domain" description="HTH marR-type" evidence="4">
    <location>
        <begin position="28"/>
        <end position="160"/>
    </location>
</feature>
<keyword evidence="2" id="KW-0238">DNA-binding</keyword>
<proteinExistence type="predicted"/>
<dbReference type="GO" id="GO:0003700">
    <property type="term" value="F:DNA-binding transcription factor activity"/>
    <property type="evidence" value="ECO:0007669"/>
    <property type="project" value="InterPro"/>
</dbReference>
<dbReference type="InterPro" id="IPR000835">
    <property type="entry name" value="HTH_MarR-typ"/>
</dbReference>
<reference evidence="5 6" key="1">
    <citation type="journal article" date="2014" name="Int. J. Syst. Evol. Microbiol.">
        <title>Ramlibacter solisilvae sp. nov., isolated from forest soil, and emended description of the genus Ramlibacter.</title>
        <authorList>
            <person name="Lee H.J."/>
            <person name="Lee S.H."/>
            <person name="Lee S.S."/>
            <person name="Lee J.S."/>
            <person name="Kim Y."/>
            <person name="Kim S.C."/>
            <person name="Jeon C.O."/>
        </authorList>
    </citation>
    <scope>NUCLEOTIDE SEQUENCE [LARGE SCALE GENOMIC DNA]</scope>
    <source>
        <strain evidence="5 6">5-10</strain>
    </source>
</reference>
<accession>A0A127JV87</accession>
<dbReference type="PATRIC" id="fig|94132.3.peg.485"/>
<organism evidence="5 6">
    <name type="scientific">Ramlibacter tataouinensis</name>
    <dbReference type="NCBI Taxonomy" id="94132"/>
    <lineage>
        <taxon>Bacteria</taxon>
        <taxon>Pseudomonadati</taxon>
        <taxon>Pseudomonadota</taxon>
        <taxon>Betaproteobacteria</taxon>
        <taxon>Burkholderiales</taxon>
        <taxon>Comamonadaceae</taxon>
        <taxon>Ramlibacter</taxon>
    </lineage>
</organism>
<protein>
    <submittedName>
        <fullName evidence="5">MarR family transcriptional regulator</fullName>
    </submittedName>
</protein>
<dbReference type="EMBL" id="CP010951">
    <property type="protein sequence ID" value="AMO21932.1"/>
    <property type="molecule type" value="Genomic_DNA"/>
</dbReference>
<keyword evidence="6" id="KW-1185">Reference proteome</keyword>
<dbReference type="InterPro" id="IPR036388">
    <property type="entry name" value="WH-like_DNA-bd_sf"/>
</dbReference>
<dbReference type="Proteomes" id="UP000070433">
    <property type="component" value="Chromosome"/>
</dbReference>
<evidence type="ECO:0000256" key="2">
    <source>
        <dbReference type="ARBA" id="ARBA00023125"/>
    </source>
</evidence>
<keyword evidence="3" id="KW-0804">Transcription</keyword>
<evidence type="ECO:0000259" key="4">
    <source>
        <dbReference type="PROSITE" id="PS50995"/>
    </source>
</evidence>
<dbReference type="GO" id="GO:0003677">
    <property type="term" value="F:DNA binding"/>
    <property type="evidence" value="ECO:0007669"/>
    <property type="project" value="UniProtKB-KW"/>
</dbReference>
<dbReference type="RefSeq" id="WP_061495833.1">
    <property type="nucleotide sequence ID" value="NZ_CP010951.1"/>
</dbReference>
<gene>
    <name evidence="5" type="ORF">UC35_02420</name>
</gene>
<dbReference type="PROSITE" id="PS01117">
    <property type="entry name" value="HTH_MARR_1"/>
    <property type="match status" value="1"/>
</dbReference>
<dbReference type="InterPro" id="IPR036390">
    <property type="entry name" value="WH_DNA-bd_sf"/>
</dbReference>
<keyword evidence="1" id="KW-0805">Transcription regulation</keyword>
<dbReference type="AlphaFoldDB" id="A0A127JV87"/>
<evidence type="ECO:0000313" key="5">
    <source>
        <dbReference type="EMBL" id="AMO21932.1"/>
    </source>
</evidence>
<evidence type="ECO:0000313" key="6">
    <source>
        <dbReference type="Proteomes" id="UP000070433"/>
    </source>
</evidence>
<evidence type="ECO:0000256" key="3">
    <source>
        <dbReference type="ARBA" id="ARBA00023163"/>
    </source>
</evidence>
<dbReference type="PRINTS" id="PR00598">
    <property type="entry name" value="HTHMARR"/>
</dbReference>
<dbReference type="PROSITE" id="PS50995">
    <property type="entry name" value="HTH_MARR_2"/>
    <property type="match status" value="1"/>
</dbReference>
<dbReference type="SMART" id="SM00347">
    <property type="entry name" value="HTH_MARR"/>
    <property type="match status" value="1"/>
</dbReference>
<dbReference type="OrthoDB" id="6195716at2"/>
<sequence>MTTTPKARRVPAAKSAPELYRPENYKPEESVGYLMRRILDILADAVDHQLQPSGLTSAQWVPLFKIYMGHASTVAEVARECHLDMGAMTRTLDRLETKGLLRRVRSSEDRRVVNLELTDEGRATASKIPAALSRVQNDHMRGFSVQEWELLKDMLRRVLDNARQLQADRQEQQQ</sequence>
<name>A0A127JV87_9BURK</name>
<evidence type="ECO:0000256" key="1">
    <source>
        <dbReference type="ARBA" id="ARBA00023015"/>
    </source>
</evidence>
<dbReference type="PANTHER" id="PTHR42756:SF1">
    <property type="entry name" value="TRANSCRIPTIONAL REPRESSOR OF EMRAB OPERON"/>
    <property type="match status" value="1"/>
</dbReference>
<dbReference type="PANTHER" id="PTHR42756">
    <property type="entry name" value="TRANSCRIPTIONAL REGULATOR, MARR"/>
    <property type="match status" value="1"/>
</dbReference>
<dbReference type="Pfam" id="PF01047">
    <property type="entry name" value="MarR"/>
    <property type="match status" value="1"/>
</dbReference>